<evidence type="ECO:0000256" key="5">
    <source>
        <dbReference type="ARBA" id="ARBA00022927"/>
    </source>
</evidence>
<keyword evidence="6" id="KW-0496">Mitochondrion</keyword>
<reference evidence="12" key="1">
    <citation type="submission" date="2014-05" db="EMBL/GenBank/DDBJ databases">
        <title>Diverse strategies conferring extreme cadmium (Cd) tolerance in the dark septate endophyte (DSE), Exophiala pisciphila: evidence from RNA-seq data.</title>
        <authorList>
            <person name="Zhao D."/>
        </authorList>
    </citation>
    <scope>NUCLEOTIDE SEQUENCE</scope>
    <source>
        <strain evidence="12">H93</strain>
    </source>
</reference>
<comment type="similarity">
    <text evidence="2">Belongs to the metaxin family.</text>
</comment>
<feature type="domain" description="Metaxin glutathione S-transferase" evidence="11">
    <location>
        <begin position="214"/>
        <end position="270"/>
    </location>
</feature>
<organism evidence="12">
    <name type="scientific">Exophiala pisciphila</name>
    <dbReference type="NCBI Taxonomy" id="86051"/>
    <lineage>
        <taxon>Eukaryota</taxon>
        <taxon>Fungi</taxon>
        <taxon>Dikarya</taxon>
        <taxon>Ascomycota</taxon>
        <taxon>Pezizomycotina</taxon>
        <taxon>Eurotiomycetes</taxon>
        <taxon>Chaetothyriomycetidae</taxon>
        <taxon>Chaetothyriales</taxon>
        <taxon>Herpotrichiellaceae</taxon>
        <taxon>Exophiala</taxon>
    </lineage>
</organism>
<dbReference type="GO" id="GO:0015031">
    <property type="term" value="P:protein transport"/>
    <property type="evidence" value="ECO:0007669"/>
    <property type="project" value="UniProtKB-KW"/>
</dbReference>
<evidence type="ECO:0000256" key="8">
    <source>
        <dbReference type="SAM" id="MobiDB-lite"/>
    </source>
</evidence>
<keyword evidence="9" id="KW-1133">Transmembrane helix</keyword>
<keyword evidence="3" id="KW-0813">Transport</keyword>
<evidence type="ECO:0000256" key="9">
    <source>
        <dbReference type="SAM" id="Phobius"/>
    </source>
</evidence>
<dbReference type="Pfam" id="PF10568">
    <property type="entry name" value="Tom37"/>
    <property type="match status" value="1"/>
</dbReference>
<evidence type="ECO:0000256" key="2">
    <source>
        <dbReference type="ARBA" id="ARBA00009170"/>
    </source>
</evidence>
<dbReference type="PANTHER" id="PTHR12289:SF41">
    <property type="entry name" value="FAILED AXON CONNECTIONS-RELATED"/>
    <property type="match status" value="1"/>
</dbReference>
<evidence type="ECO:0000256" key="3">
    <source>
        <dbReference type="ARBA" id="ARBA00022448"/>
    </source>
</evidence>
<dbReference type="EMBL" id="KJ862294">
    <property type="protein sequence ID" value="AIL25494.1"/>
    <property type="molecule type" value="mRNA"/>
</dbReference>
<keyword evidence="12" id="KW-0808">Transferase</keyword>
<dbReference type="InterPro" id="IPR033468">
    <property type="entry name" value="Metaxin_GST"/>
</dbReference>
<proteinExistence type="evidence at transcript level"/>
<evidence type="ECO:0000256" key="1">
    <source>
        <dbReference type="ARBA" id="ARBA00004294"/>
    </source>
</evidence>
<dbReference type="PANTHER" id="PTHR12289">
    <property type="entry name" value="METAXIN RELATED"/>
    <property type="match status" value="1"/>
</dbReference>
<keyword evidence="4" id="KW-1000">Mitochondrion outer membrane</keyword>
<feature type="region of interest" description="Disordered" evidence="8">
    <location>
        <begin position="281"/>
        <end position="304"/>
    </location>
</feature>
<protein>
    <submittedName>
        <fullName evidence="12">Metaxin11</fullName>
        <ecNumber evidence="12">2.5.1.18</ecNumber>
    </submittedName>
</protein>
<evidence type="ECO:0000256" key="4">
    <source>
        <dbReference type="ARBA" id="ARBA00022787"/>
    </source>
</evidence>
<evidence type="ECO:0000256" key="6">
    <source>
        <dbReference type="ARBA" id="ARBA00023128"/>
    </source>
</evidence>
<reference evidence="12" key="2">
    <citation type="journal article" date="2015" name="PLoS ONE">
        <title>Identification of Glutathione S-Transferase (GST) Genes from a Dark Septate Endophytic Fungus (Exophiala pisciphila) and Their Expression Patterns under Varied Metals Stress.</title>
        <authorList>
            <person name="Shen M."/>
            <person name="Zhao D.K."/>
            <person name="Qiao Q."/>
            <person name="Liu L."/>
            <person name="Wang J.L."/>
            <person name="Cao G.H."/>
            <person name="Li T."/>
            <person name="Zhao Z.W."/>
        </authorList>
    </citation>
    <scope>NUCLEOTIDE SEQUENCE</scope>
    <source>
        <strain evidence="12">H93</strain>
    </source>
</reference>
<dbReference type="InterPro" id="IPR019564">
    <property type="entry name" value="Sam37/metaxin_N"/>
</dbReference>
<feature type="domain" description="Mitochondrial outer membrane transport complex Sam37/metaxin N-terminal" evidence="10">
    <location>
        <begin position="21"/>
        <end position="146"/>
    </location>
</feature>
<keyword evidence="9" id="KW-0812">Transmembrane</keyword>
<dbReference type="InterPro" id="IPR050931">
    <property type="entry name" value="Mito_Protein_Transport_Metaxin"/>
</dbReference>
<sequence length="413" mass="45727">MVLELHIWGPAFGLPSLDAQCLAAVFYFQKSLPAGAWSLVPSSNPNVSPLGELPALRDGKTWVAGFGNIVEYLRDTSNGDHDLDRDLNESQQADSIAFSSFLESRGQPLLDLTLYVSSDNYFASTRPALADILLWPDSWFVPHLLREKAKKRSEHLGLSSLDVDTAREDKDEDVGLTAHIPKSLRKPRQTVSSLIGRNVQKNRFRLDAATADFLDPLLERLGDQKWLLGDTVSSVDCLTIGYLALLQTPQLPQAWVKEAFQKKYVKLSQWASDQTSRVLGTSHRAASPLKQQIGDRNTKSDLPWQIPPQRTSQQILYSVLESCISAMPVIGNAYKPSEISHLQGPGDLRQKKQSQLIIIQRQREVYVPVLVSTLAAVGILGVLSYKGLLLLPRPFAKPRGRDFGEAGSLLGLI</sequence>
<feature type="transmembrane region" description="Helical" evidence="9">
    <location>
        <begin position="365"/>
        <end position="391"/>
    </location>
</feature>
<evidence type="ECO:0000259" key="10">
    <source>
        <dbReference type="Pfam" id="PF10568"/>
    </source>
</evidence>
<dbReference type="GO" id="GO:0007005">
    <property type="term" value="P:mitochondrion organization"/>
    <property type="evidence" value="ECO:0007669"/>
    <property type="project" value="TreeGrafter"/>
</dbReference>
<keyword evidence="5" id="KW-0653">Protein transport</keyword>
<evidence type="ECO:0000313" key="12">
    <source>
        <dbReference type="EMBL" id="AIL25494.1"/>
    </source>
</evidence>
<dbReference type="GO" id="GO:0004364">
    <property type="term" value="F:glutathione transferase activity"/>
    <property type="evidence" value="ECO:0007669"/>
    <property type="project" value="UniProtKB-EC"/>
</dbReference>
<dbReference type="SUPFAM" id="SSF47616">
    <property type="entry name" value="GST C-terminal domain-like"/>
    <property type="match status" value="1"/>
</dbReference>
<dbReference type="Pfam" id="PF17171">
    <property type="entry name" value="GST_C_6"/>
    <property type="match status" value="1"/>
</dbReference>
<evidence type="ECO:0000256" key="7">
    <source>
        <dbReference type="ARBA" id="ARBA00023136"/>
    </source>
</evidence>
<dbReference type="AlphaFoldDB" id="A0A077CZZ3"/>
<evidence type="ECO:0000259" key="11">
    <source>
        <dbReference type="Pfam" id="PF17171"/>
    </source>
</evidence>
<keyword evidence="7 9" id="KW-0472">Membrane</keyword>
<name>A0A077CZZ3_9EURO</name>
<dbReference type="InterPro" id="IPR036282">
    <property type="entry name" value="Glutathione-S-Trfase_C_sf"/>
</dbReference>
<dbReference type="GO" id="GO:0001401">
    <property type="term" value="C:SAM complex"/>
    <property type="evidence" value="ECO:0007669"/>
    <property type="project" value="InterPro"/>
</dbReference>
<accession>A0A077CZZ3</accession>
<dbReference type="EC" id="2.5.1.18" evidence="12"/>
<comment type="subcellular location">
    <subcellularLocation>
        <location evidence="1">Mitochondrion outer membrane</location>
    </subcellularLocation>
</comment>
<dbReference type="CDD" id="cd03078">
    <property type="entry name" value="GST_N_Metaxin1_like"/>
    <property type="match status" value="1"/>
</dbReference>